<dbReference type="InterPro" id="IPR012349">
    <property type="entry name" value="Split_barrel_FMN-bd"/>
</dbReference>
<evidence type="ECO:0000313" key="2">
    <source>
        <dbReference type="EMBL" id="SKB63927.1"/>
    </source>
</evidence>
<dbReference type="GO" id="GO:0016646">
    <property type="term" value="F:oxidoreductase activity, acting on the CH-NH group of donors, NAD or NADP as acceptor"/>
    <property type="evidence" value="ECO:0007669"/>
    <property type="project" value="UniProtKB-ARBA"/>
</dbReference>
<dbReference type="STRING" id="439228.SAMN06295920_104379"/>
<dbReference type="EMBL" id="FUYM01000004">
    <property type="protein sequence ID" value="SKB63927.1"/>
    <property type="molecule type" value="Genomic_DNA"/>
</dbReference>
<dbReference type="SUPFAM" id="SSF50475">
    <property type="entry name" value="FMN-binding split barrel"/>
    <property type="match status" value="1"/>
</dbReference>
<dbReference type="PANTHER" id="PTHR43812:SF2">
    <property type="entry name" value="FLAVIN REDUCTASE LIKE DOMAIN-CONTAINING PROTEIN"/>
    <property type="match status" value="1"/>
</dbReference>
<reference evidence="3" key="1">
    <citation type="submission" date="2017-02" db="EMBL/GenBank/DDBJ databases">
        <authorList>
            <person name="Varghese N."/>
            <person name="Submissions S."/>
        </authorList>
    </citation>
    <scope>NUCLEOTIDE SEQUENCE [LARGE SCALE GENOMIC DNA]</scope>
    <source>
        <strain evidence="3">UM2</strain>
    </source>
</reference>
<keyword evidence="3" id="KW-1185">Reference proteome</keyword>
<dbReference type="Pfam" id="PF01613">
    <property type="entry name" value="Flavin_Reduct"/>
    <property type="match status" value="1"/>
</dbReference>
<dbReference type="GO" id="GO:0010181">
    <property type="term" value="F:FMN binding"/>
    <property type="evidence" value="ECO:0007669"/>
    <property type="project" value="InterPro"/>
</dbReference>
<dbReference type="InterPro" id="IPR002563">
    <property type="entry name" value="Flavin_Rdtase-like_dom"/>
</dbReference>
<dbReference type="SMART" id="SM00903">
    <property type="entry name" value="Flavin_Reduct"/>
    <property type="match status" value="1"/>
</dbReference>
<gene>
    <name evidence="2" type="ORF">SAMN06295920_104379</name>
</gene>
<dbReference type="OrthoDB" id="9783347at2"/>
<protein>
    <submittedName>
        <fullName evidence="2">NADH-FMN oxidoreductase RutF, flavin reductase (DIM6/NTAB) family</fullName>
    </submittedName>
</protein>
<dbReference type="Proteomes" id="UP000189818">
    <property type="component" value="Unassembled WGS sequence"/>
</dbReference>
<dbReference type="AlphaFoldDB" id="A0A1T5CX56"/>
<dbReference type="PANTHER" id="PTHR43812">
    <property type="entry name" value="BLR2425 PROTEIN"/>
    <property type="match status" value="1"/>
</dbReference>
<proteinExistence type="predicted"/>
<evidence type="ECO:0000259" key="1">
    <source>
        <dbReference type="SMART" id="SM00903"/>
    </source>
</evidence>
<dbReference type="Gene3D" id="2.30.110.10">
    <property type="entry name" value="Electron Transport, Fmn-binding Protein, Chain A"/>
    <property type="match status" value="1"/>
</dbReference>
<evidence type="ECO:0000313" key="3">
    <source>
        <dbReference type="Proteomes" id="UP000189818"/>
    </source>
</evidence>
<feature type="domain" description="Flavin reductase like" evidence="1">
    <location>
        <begin position="38"/>
        <end position="191"/>
    </location>
</feature>
<organism evidence="2 3">
    <name type="scientific">Rhizorhabdus histidinilytica</name>
    <dbReference type="NCBI Taxonomy" id="439228"/>
    <lineage>
        <taxon>Bacteria</taxon>
        <taxon>Pseudomonadati</taxon>
        <taxon>Pseudomonadota</taxon>
        <taxon>Alphaproteobacteria</taxon>
        <taxon>Sphingomonadales</taxon>
        <taxon>Sphingomonadaceae</taxon>
        <taxon>Rhizorhabdus</taxon>
    </lineage>
</organism>
<name>A0A1T5CX56_9SPHN</name>
<accession>A0A1T5CX56</accession>
<sequence>MPPRDGAATTARPTGHGHDFHCYEPATGHGLRHNPMQAIIAPRPIGWISSASAAGVNNLAPYSFFNMFRATPPLIGFSSGGRKDSLRNVEETGRFVWNLATRSLATAMNLSSAVVPHEVDEFVLAGLTPMPSSFGSPPCVAESPVSFDCVLTQIVDLQDRHGQPSGSHLVIGEAVHVRIARSLIADGVYDTLASDPILRGGGTADYFHLTPDGHFRMERPD</sequence>
<dbReference type="RefSeq" id="WP_079648265.1">
    <property type="nucleotide sequence ID" value="NZ_FUYM01000004.1"/>
</dbReference>